<evidence type="ECO:0000313" key="1">
    <source>
        <dbReference type="Ensembl" id="ENSSLUP00000024870.1"/>
    </source>
</evidence>
<reference evidence="1" key="1">
    <citation type="submission" date="2025-08" db="UniProtKB">
        <authorList>
            <consortium name="Ensembl"/>
        </authorList>
    </citation>
    <scope>IDENTIFICATION</scope>
</reference>
<dbReference type="GeneTree" id="ENSGT00990000205787"/>
<evidence type="ECO:0008006" key="3">
    <source>
        <dbReference type="Google" id="ProtNLM"/>
    </source>
</evidence>
<reference evidence="1" key="2">
    <citation type="submission" date="2025-09" db="UniProtKB">
        <authorList>
            <consortium name="Ensembl"/>
        </authorList>
    </citation>
    <scope>IDENTIFICATION</scope>
</reference>
<protein>
    <recommendedName>
        <fullName evidence="3">Reverse transcriptase zinc-binding domain-containing protein</fullName>
    </recommendedName>
</protein>
<proteinExistence type="predicted"/>
<organism evidence="1 2">
    <name type="scientific">Sander lucioperca</name>
    <name type="common">Pike-perch</name>
    <name type="synonym">Perca lucioperca</name>
    <dbReference type="NCBI Taxonomy" id="283035"/>
    <lineage>
        <taxon>Eukaryota</taxon>
        <taxon>Metazoa</taxon>
        <taxon>Chordata</taxon>
        <taxon>Craniata</taxon>
        <taxon>Vertebrata</taxon>
        <taxon>Euteleostomi</taxon>
        <taxon>Actinopterygii</taxon>
        <taxon>Neopterygii</taxon>
        <taxon>Teleostei</taxon>
        <taxon>Neoteleostei</taxon>
        <taxon>Acanthomorphata</taxon>
        <taxon>Eupercaria</taxon>
        <taxon>Perciformes</taxon>
        <taxon>Percoidei</taxon>
        <taxon>Percidae</taxon>
        <taxon>Luciopercinae</taxon>
        <taxon>Sander</taxon>
    </lineage>
</organism>
<dbReference type="Ensembl" id="ENSSLUT00000025676.1">
    <property type="protein sequence ID" value="ENSSLUP00000024870.1"/>
    <property type="gene ID" value="ENSSLUG00000011338.1"/>
</dbReference>
<dbReference type="AlphaFoldDB" id="A0A8C9YFL0"/>
<sequence>MCKIQNSKSSLLHRAYITPSKFNKMDNSLSHLCWHGCSETGTLIHLMWQCPAVKSFWKEVISRLSSILIVKIPLCPLICLLGSKVDNIQSTRIQCIIALAFLSVKCHRSGVEC</sequence>
<dbReference type="Proteomes" id="UP000694568">
    <property type="component" value="Unplaced"/>
</dbReference>
<name>A0A8C9YFL0_SANLU</name>
<evidence type="ECO:0000313" key="2">
    <source>
        <dbReference type="Proteomes" id="UP000694568"/>
    </source>
</evidence>
<keyword evidence="2" id="KW-1185">Reference proteome</keyword>
<accession>A0A8C9YFL0</accession>